<dbReference type="InterPro" id="IPR007197">
    <property type="entry name" value="rSAM"/>
</dbReference>
<dbReference type="InterPro" id="IPR058240">
    <property type="entry name" value="rSAM_sf"/>
</dbReference>
<organism evidence="5 6">
    <name type="scientific">Mageeibacillus indolicus</name>
    <dbReference type="NCBI Taxonomy" id="884684"/>
    <lineage>
        <taxon>Bacteria</taxon>
        <taxon>Bacillati</taxon>
        <taxon>Bacillota</taxon>
        <taxon>Clostridia</taxon>
        <taxon>Eubacteriales</taxon>
        <taxon>Oscillospiraceae</taxon>
        <taxon>Mageeibacillus</taxon>
    </lineage>
</organism>
<name>A0A2J8B495_9FIRM</name>
<evidence type="ECO:0000256" key="3">
    <source>
        <dbReference type="RuleBase" id="RU364116"/>
    </source>
</evidence>
<dbReference type="Pfam" id="PF06969">
    <property type="entry name" value="HemN_C"/>
    <property type="match status" value="1"/>
</dbReference>
<evidence type="ECO:0000256" key="1">
    <source>
        <dbReference type="ARBA" id="ARBA00006100"/>
    </source>
</evidence>
<keyword evidence="3" id="KW-0143">Chaperone</keyword>
<dbReference type="SFLD" id="SFLDG01065">
    <property type="entry name" value="anaerobic_coproporphyrinogen-I"/>
    <property type="match status" value="1"/>
</dbReference>
<dbReference type="RefSeq" id="WP_102892235.1">
    <property type="nucleotide sequence ID" value="NZ_NBZD01000001.1"/>
</dbReference>
<evidence type="ECO:0000313" key="5">
    <source>
        <dbReference type="EMBL" id="PNH19585.1"/>
    </source>
</evidence>
<dbReference type="SFLD" id="SFLDF00562">
    <property type="entry name" value="HemN-like__clustered_with_heat"/>
    <property type="match status" value="1"/>
</dbReference>
<dbReference type="AlphaFoldDB" id="A0A2J8B495"/>
<dbReference type="SFLD" id="SFLDS00029">
    <property type="entry name" value="Radical_SAM"/>
    <property type="match status" value="1"/>
</dbReference>
<reference evidence="6" key="1">
    <citation type="submission" date="2017-04" db="EMBL/GenBank/DDBJ databases">
        <authorList>
            <person name="Bumgarner R.E."/>
            <person name="Fredricks D.N."/>
            <person name="Srinivasan S."/>
        </authorList>
    </citation>
    <scope>NUCLEOTIDE SEQUENCE [LARGE SCALE GENOMIC DNA]</scope>
    <source>
        <strain evidence="6">KA00405</strain>
    </source>
</reference>
<dbReference type="Gene3D" id="3.80.30.20">
    <property type="entry name" value="tm_1862 like domain"/>
    <property type="match status" value="1"/>
</dbReference>
<dbReference type="InterPro" id="IPR004559">
    <property type="entry name" value="HemW-like"/>
</dbReference>
<accession>A0A2J8B495</accession>
<comment type="subcellular location">
    <subcellularLocation>
        <location evidence="3">Cytoplasm</location>
    </subcellularLocation>
</comment>
<dbReference type="GO" id="GO:0004109">
    <property type="term" value="F:coproporphyrinogen oxidase activity"/>
    <property type="evidence" value="ECO:0007669"/>
    <property type="project" value="InterPro"/>
</dbReference>
<keyword evidence="3" id="KW-0411">Iron-sulfur</keyword>
<keyword evidence="3" id="KW-0349">Heme</keyword>
<comment type="similarity">
    <text evidence="1">Belongs to the anaerobic coproporphyrinogen-III oxidase family. HemW subfamily.</text>
</comment>
<keyword evidence="3" id="KW-0479">Metal-binding</keyword>
<keyword evidence="3" id="KW-0408">Iron</keyword>
<dbReference type="InterPro" id="IPR023404">
    <property type="entry name" value="rSAM_horseshoe"/>
</dbReference>
<dbReference type="SFLD" id="SFLDG01082">
    <property type="entry name" value="B12-binding_domain_containing"/>
    <property type="match status" value="1"/>
</dbReference>
<dbReference type="EMBL" id="NBZD01000001">
    <property type="protein sequence ID" value="PNH19585.1"/>
    <property type="molecule type" value="Genomic_DNA"/>
</dbReference>
<dbReference type="GO" id="GO:0046872">
    <property type="term" value="F:metal ion binding"/>
    <property type="evidence" value="ECO:0007669"/>
    <property type="project" value="UniProtKB-UniRule"/>
</dbReference>
<dbReference type="SMART" id="SM00729">
    <property type="entry name" value="Elp3"/>
    <property type="match status" value="1"/>
</dbReference>
<sequence>MFEWLSLPRAAYIHIPFCERKCGYCDFNSYAGKEKYIEPYVDALVNEIRFNFRKMLRAFGSSIPLSELNFGSEGFSSFDMALRTVYFGGGTPSLLSAQQIGEIIDVLRHTFGLTPNCEITLEANPSSASALDWSEVKRFGINRVSVGLQSYNDRLLNVLGRIHTCRDFDYTTAALQRAGLENISCDLMIGLPTQSLADIHMSLEHVIKSGYRHISVYSLIIEPGTPFASLYGMDAPDSKSKLATSVALAVLPDETTERQQQHFVSDYLKDHGFSRYEVSNYAQEGSRSKHNIVYWDGLGYYGFGAGAHRFVGGIRSGSEINPLKYISNFSDSKVPTKLDYPIEEIISRRAAMSEFFVLGLRKTDGVSRQEFVHRFGCDIPLNLRVKLDELRGKGLLIAEAGGWRLSDFGLDVANIVWEEFL</sequence>
<dbReference type="GO" id="GO:0006779">
    <property type="term" value="P:porphyrin-containing compound biosynthetic process"/>
    <property type="evidence" value="ECO:0007669"/>
    <property type="project" value="InterPro"/>
</dbReference>
<dbReference type="CDD" id="cd01335">
    <property type="entry name" value="Radical_SAM"/>
    <property type="match status" value="1"/>
</dbReference>
<comment type="caution">
    <text evidence="5">The sequence shown here is derived from an EMBL/GenBank/DDBJ whole genome shotgun (WGS) entry which is preliminary data.</text>
</comment>
<dbReference type="GO" id="GO:0051539">
    <property type="term" value="F:4 iron, 4 sulfur cluster binding"/>
    <property type="evidence" value="ECO:0007669"/>
    <property type="project" value="UniProtKB-UniRule"/>
</dbReference>
<keyword evidence="3" id="KW-0949">S-adenosyl-L-methionine</keyword>
<evidence type="ECO:0000259" key="4">
    <source>
        <dbReference type="PROSITE" id="PS51918"/>
    </source>
</evidence>
<keyword evidence="3" id="KW-0004">4Fe-4S</keyword>
<dbReference type="NCBIfam" id="TIGR00539">
    <property type="entry name" value="hemN_rel"/>
    <property type="match status" value="1"/>
</dbReference>
<dbReference type="PANTHER" id="PTHR13932:SF5">
    <property type="entry name" value="RADICAL S-ADENOSYL METHIONINE DOMAIN-CONTAINING PROTEIN 1, MITOCHONDRIAL"/>
    <property type="match status" value="1"/>
</dbReference>
<proteinExistence type="inferred from homology"/>
<dbReference type="Pfam" id="PF04055">
    <property type="entry name" value="Radical_SAM"/>
    <property type="match status" value="1"/>
</dbReference>
<gene>
    <name evidence="5" type="ORF">B7R76_01485</name>
</gene>
<evidence type="ECO:0000313" key="6">
    <source>
        <dbReference type="Proteomes" id="UP000236394"/>
    </source>
</evidence>
<protein>
    <recommendedName>
        <fullName evidence="2 3">Heme chaperone HemW</fullName>
    </recommendedName>
</protein>
<comment type="function">
    <text evidence="3">Probably acts as a heme chaperone, transferring heme to an unknown acceptor. Binds one molecule of heme per monomer, possibly covalently. Binds 1 [4Fe-4S] cluster. The cluster is coordinated with 3 cysteines and an exchangeable S-adenosyl-L-methionine.</text>
</comment>
<evidence type="ECO:0000256" key="2">
    <source>
        <dbReference type="ARBA" id="ARBA00017228"/>
    </source>
</evidence>
<dbReference type="PROSITE" id="PS51918">
    <property type="entry name" value="RADICAL_SAM"/>
    <property type="match status" value="1"/>
</dbReference>
<keyword evidence="3" id="KW-0963">Cytoplasm</keyword>
<dbReference type="GO" id="GO:0005737">
    <property type="term" value="C:cytoplasm"/>
    <property type="evidence" value="ECO:0007669"/>
    <property type="project" value="UniProtKB-SubCell"/>
</dbReference>
<dbReference type="InterPro" id="IPR010723">
    <property type="entry name" value="HemN_C"/>
</dbReference>
<dbReference type="InterPro" id="IPR034505">
    <property type="entry name" value="Coproporphyrinogen-III_oxidase"/>
</dbReference>
<dbReference type="InterPro" id="IPR006638">
    <property type="entry name" value="Elp3/MiaA/NifB-like_rSAM"/>
</dbReference>
<feature type="domain" description="Radical SAM core" evidence="4">
    <location>
        <begin position="3"/>
        <end position="261"/>
    </location>
</feature>
<dbReference type="Proteomes" id="UP000236394">
    <property type="component" value="Unassembled WGS sequence"/>
</dbReference>
<dbReference type="SUPFAM" id="SSF102114">
    <property type="entry name" value="Radical SAM enzymes"/>
    <property type="match status" value="1"/>
</dbReference>
<dbReference type="PANTHER" id="PTHR13932">
    <property type="entry name" value="COPROPORPHYRINIGEN III OXIDASE"/>
    <property type="match status" value="1"/>
</dbReference>